<dbReference type="GeneID" id="94579725"/>
<dbReference type="AlphaFoldDB" id="A0A1X3D1C5"/>
<dbReference type="PRINTS" id="PR01021">
    <property type="entry name" value="OMPADOMAIN"/>
</dbReference>
<keyword evidence="2 4" id="KW-0472">Membrane</keyword>
<evidence type="ECO:0000256" key="2">
    <source>
        <dbReference type="ARBA" id="ARBA00023136"/>
    </source>
</evidence>
<evidence type="ECO:0000313" key="6">
    <source>
        <dbReference type="EMBL" id="OSI13688.1"/>
    </source>
</evidence>
<dbReference type="OrthoDB" id="5360144at2"/>
<feature type="domain" description="OmpA-like" evidence="5">
    <location>
        <begin position="165"/>
        <end position="297"/>
    </location>
</feature>
<dbReference type="SUPFAM" id="SSF103088">
    <property type="entry name" value="OmpA-like"/>
    <property type="match status" value="1"/>
</dbReference>
<protein>
    <submittedName>
        <fullName evidence="6">Cell envelope biogenesis protein OmpA</fullName>
    </submittedName>
</protein>
<keyword evidence="7" id="KW-1185">Reference proteome</keyword>
<dbReference type="PROSITE" id="PS51123">
    <property type="entry name" value="OMPA_2"/>
    <property type="match status" value="1"/>
</dbReference>
<evidence type="ECO:0000313" key="7">
    <source>
        <dbReference type="Proteomes" id="UP000193118"/>
    </source>
</evidence>
<organism evidence="6 7">
    <name type="scientific">Neisseria dentiae</name>
    <dbReference type="NCBI Taxonomy" id="194197"/>
    <lineage>
        <taxon>Bacteria</taxon>
        <taxon>Pseudomonadati</taxon>
        <taxon>Pseudomonadota</taxon>
        <taxon>Betaproteobacteria</taxon>
        <taxon>Neisseriales</taxon>
        <taxon>Neisseriaceae</taxon>
        <taxon>Neisseria</taxon>
    </lineage>
</organism>
<dbReference type="InterPro" id="IPR050330">
    <property type="entry name" value="Bact_OuterMem_StrucFunc"/>
</dbReference>
<dbReference type="CDD" id="cd07185">
    <property type="entry name" value="OmpA_C-like"/>
    <property type="match status" value="1"/>
</dbReference>
<dbReference type="Proteomes" id="UP000193118">
    <property type="component" value="Unassembled WGS sequence"/>
</dbReference>
<dbReference type="GO" id="GO:0009279">
    <property type="term" value="C:cell outer membrane"/>
    <property type="evidence" value="ECO:0007669"/>
    <property type="project" value="UniProtKB-SubCell"/>
</dbReference>
<accession>A0A1X3D1C5</accession>
<sequence>MFQYRKLLWVLLPLTAVGCASHQKESWIDTKQAAYSTSVPDNRSSVVFYRQADAISGPTVNIYVNGQYSGSLQPNAYRQETVCAQNQRFYAEFTKSDTGYRNKHNSGDYYNLPDLAVSFFKVVSDSNGHPVLQAVSPEQAEAEMKGIPRQNHTLSRVVSEEQCAVVLKKYSLQTSALFKFDRYDYENMLPKGKQELSAISEEIKQNPDLIRGIAVVGHTDPSGTPAYNQKLSTNRAATVKQVLAESGLDRRLISAEGKGERELVVNDCRKKHPNNAQARKECDQPNRRVEVILHGEKK</sequence>
<evidence type="ECO:0000256" key="3">
    <source>
        <dbReference type="ARBA" id="ARBA00023237"/>
    </source>
</evidence>
<comment type="caution">
    <text evidence="6">The sequence shown here is derived from an EMBL/GenBank/DDBJ whole genome shotgun (WGS) entry which is preliminary data.</text>
</comment>
<dbReference type="InterPro" id="IPR036737">
    <property type="entry name" value="OmpA-like_sf"/>
</dbReference>
<dbReference type="InterPro" id="IPR006664">
    <property type="entry name" value="OMP_bac"/>
</dbReference>
<dbReference type="InterPro" id="IPR006665">
    <property type="entry name" value="OmpA-like"/>
</dbReference>
<dbReference type="PANTHER" id="PTHR30329:SF21">
    <property type="entry name" value="LIPOPROTEIN YIAD-RELATED"/>
    <property type="match status" value="1"/>
</dbReference>
<dbReference type="EMBL" id="MTBO01000065">
    <property type="protein sequence ID" value="OSI13688.1"/>
    <property type="molecule type" value="Genomic_DNA"/>
</dbReference>
<comment type="subcellular location">
    <subcellularLocation>
        <location evidence="1">Cell outer membrane</location>
    </subcellularLocation>
</comment>
<reference evidence="7" key="1">
    <citation type="submission" date="2017-01" db="EMBL/GenBank/DDBJ databases">
        <authorList>
            <person name="Wolfgang W.J."/>
            <person name="Cole J."/>
            <person name="Wroblewski D."/>
            <person name="Mcginnis J."/>
            <person name="Musser K.A."/>
        </authorList>
    </citation>
    <scope>NUCLEOTIDE SEQUENCE [LARGE SCALE GENOMIC DNA]</scope>
    <source>
        <strain evidence="7">DSM 19151</strain>
    </source>
</reference>
<dbReference type="PANTHER" id="PTHR30329">
    <property type="entry name" value="STATOR ELEMENT OF FLAGELLAR MOTOR COMPLEX"/>
    <property type="match status" value="1"/>
</dbReference>
<keyword evidence="3" id="KW-0998">Cell outer membrane</keyword>
<gene>
    <name evidence="6" type="ORF">BWD09_12915</name>
</gene>
<evidence type="ECO:0000259" key="5">
    <source>
        <dbReference type="PROSITE" id="PS51123"/>
    </source>
</evidence>
<name>A0A1X3D1C5_9NEIS</name>
<evidence type="ECO:0000256" key="1">
    <source>
        <dbReference type="ARBA" id="ARBA00004442"/>
    </source>
</evidence>
<dbReference type="PROSITE" id="PS51257">
    <property type="entry name" value="PROKAR_LIPOPROTEIN"/>
    <property type="match status" value="1"/>
</dbReference>
<dbReference type="RefSeq" id="WP_085367175.1">
    <property type="nucleotide sequence ID" value="NZ_CAUJPZ010000081.1"/>
</dbReference>
<dbReference type="Gene3D" id="3.30.1330.60">
    <property type="entry name" value="OmpA-like domain"/>
    <property type="match status" value="1"/>
</dbReference>
<evidence type="ECO:0000256" key="4">
    <source>
        <dbReference type="PROSITE-ProRule" id="PRU00473"/>
    </source>
</evidence>
<dbReference type="Pfam" id="PF00691">
    <property type="entry name" value="OmpA"/>
    <property type="match status" value="1"/>
</dbReference>
<proteinExistence type="predicted"/>
<dbReference type="STRING" id="194197.BWD09_12915"/>